<keyword evidence="5" id="KW-0282">Flagellum</keyword>
<accession>A0A1H9XCW1</accession>
<reference evidence="6" key="1">
    <citation type="submission" date="2016-10" db="EMBL/GenBank/DDBJ databases">
        <authorList>
            <person name="Varghese N."/>
            <person name="Submissions S."/>
        </authorList>
    </citation>
    <scope>NUCLEOTIDE SEQUENCE [LARGE SCALE GENOMIC DNA]</scope>
    <source>
        <strain evidence="6">CGMCC 1.6963</strain>
    </source>
</reference>
<evidence type="ECO:0000313" key="5">
    <source>
        <dbReference type="EMBL" id="SES43964.1"/>
    </source>
</evidence>
<keyword evidence="6" id="KW-1185">Reference proteome</keyword>
<dbReference type="PANTHER" id="PTHR43384">
    <property type="entry name" value="SEPTUM SITE-DETERMINING PROTEIN MIND HOMOLOG, CHLOROPLASTIC-RELATED"/>
    <property type="match status" value="1"/>
</dbReference>
<dbReference type="SUPFAM" id="SSF52540">
    <property type="entry name" value="P-loop containing nucleoside triphosphate hydrolases"/>
    <property type="match status" value="1"/>
</dbReference>
<name>A0A1H9XCW1_9MICO</name>
<proteinExistence type="predicted"/>
<keyword evidence="1" id="KW-0547">Nucleotide-binding</keyword>
<dbReference type="GO" id="GO:0009898">
    <property type="term" value="C:cytoplasmic side of plasma membrane"/>
    <property type="evidence" value="ECO:0007669"/>
    <property type="project" value="TreeGrafter"/>
</dbReference>
<dbReference type="GO" id="GO:0051782">
    <property type="term" value="P:negative regulation of cell division"/>
    <property type="evidence" value="ECO:0007669"/>
    <property type="project" value="TreeGrafter"/>
</dbReference>
<dbReference type="Pfam" id="PF01656">
    <property type="entry name" value="CbiA"/>
    <property type="match status" value="1"/>
</dbReference>
<evidence type="ECO:0000256" key="1">
    <source>
        <dbReference type="ARBA" id="ARBA00022741"/>
    </source>
</evidence>
<gene>
    <name evidence="5" type="ORF">SAMN05216199_3677</name>
</gene>
<keyword evidence="2" id="KW-0067">ATP-binding</keyword>
<evidence type="ECO:0000256" key="2">
    <source>
        <dbReference type="ARBA" id="ARBA00022840"/>
    </source>
</evidence>
<dbReference type="AlphaFoldDB" id="A0A1H9XCW1"/>
<protein>
    <submittedName>
        <fullName evidence="5">MinD-like ATPase involved in chromosome partitioning or flagellar assembly</fullName>
    </submittedName>
</protein>
<feature type="domain" description="CobQ/CobB/MinD/ParA nucleotide binding" evidence="4">
    <location>
        <begin position="170"/>
        <end position="393"/>
    </location>
</feature>
<dbReference type="GO" id="GO:0016887">
    <property type="term" value="F:ATP hydrolysis activity"/>
    <property type="evidence" value="ECO:0007669"/>
    <property type="project" value="TreeGrafter"/>
</dbReference>
<evidence type="ECO:0000256" key="3">
    <source>
        <dbReference type="SAM" id="MobiDB-lite"/>
    </source>
</evidence>
<evidence type="ECO:0000259" key="4">
    <source>
        <dbReference type="Pfam" id="PF01656"/>
    </source>
</evidence>
<evidence type="ECO:0000313" key="6">
    <source>
        <dbReference type="Proteomes" id="UP000199019"/>
    </source>
</evidence>
<dbReference type="PANTHER" id="PTHR43384:SF6">
    <property type="entry name" value="SEPTUM SITE-DETERMINING PROTEIN MIND HOMOLOG, CHLOROPLASTIC"/>
    <property type="match status" value="1"/>
</dbReference>
<organism evidence="5 6">
    <name type="scientific">Pedococcus cremeus</name>
    <dbReference type="NCBI Taxonomy" id="587636"/>
    <lineage>
        <taxon>Bacteria</taxon>
        <taxon>Bacillati</taxon>
        <taxon>Actinomycetota</taxon>
        <taxon>Actinomycetes</taxon>
        <taxon>Micrococcales</taxon>
        <taxon>Intrasporangiaceae</taxon>
        <taxon>Pedococcus</taxon>
    </lineage>
</organism>
<feature type="region of interest" description="Disordered" evidence="3">
    <location>
        <begin position="113"/>
        <end position="141"/>
    </location>
</feature>
<dbReference type="InterPro" id="IPR050625">
    <property type="entry name" value="ParA/MinD_ATPase"/>
</dbReference>
<dbReference type="RefSeq" id="WP_091761403.1">
    <property type="nucleotide sequence ID" value="NZ_FOHB01000007.1"/>
</dbReference>
<dbReference type="GO" id="GO:0005524">
    <property type="term" value="F:ATP binding"/>
    <property type="evidence" value="ECO:0007669"/>
    <property type="project" value="UniProtKB-KW"/>
</dbReference>
<sequence>MTTAVLTAVGHQWEARLVTALESAPGLAVVRRCADLADLLAAASAGLADVALVSADLRSLDRAALHHLASHGVRSAGVAAPGDEAGERRLRQLGLDVVVRADAEPHEIEEALTGLQEADLPDDPFGPDGGNDPDTGDEAARGAAALTGPGAAVAPPGSDGWAPVEQSRIIAVWGPTGAPGRSTLALGLAAELAAAGTRTLLVDCDTYGSSVAQALSLLDEAPGMAAAARAADQGVLDLPALARLAPEVSRGLRVLTGIPRAERWPELRAAAVEHVLTMARKLAEVVVVDCGFSIEDDEELSYDTLAPRRNAATLTALEQADELLVVGSADPVGLQRLVRAVQDVGSIPSPTPQVVVNKVRASAVGGRPERRIAEALERFSGMDDLLFLPWDQASLDEAMLAGRTLVECAPQSELRRAVAAVASRYAVGAPEPVGRRRRRR</sequence>
<keyword evidence="5" id="KW-0966">Cell projection</keyword>
<dbReference type="Proteomes" id="UP000199019">
    <property type="component" value="Unassembled WGS sequence"/>
</dbReference>
<dbReference type="STRING" id="587636.SAMN05216199_3677"/>
<dbReference type="GO" id="GO:0005829">
    <property type="term" value="C:cytosol"/>
    <property type="evidence" value="ECO:0007669"/>
    <property type="project" value="TreeGrafter"/>
</dbReference>
<dbReference type="InterPro" id="IPR002586">
    <property type="entry name" value="CobQ/CobB/MinD/ParA_Nub-bd_dom"/>
</dbReference>
<dbReference type="EMBL" id="FOHB01000007">
    <property type="protein sequence ID" value="SES43964.1"/>
    <property type="molecule type" value="Genomic_DNA"/>
</dbReference>
<dbReference type="InterPro" id="IPR027417">
    <property type="entry name" value="P-loop_NTPase"/>
</dbReference>
<keyword evidence="5" id="KW-0969">Cilium</keyword>
<dbReference type="OrthoDB" id="3217709at2"/>
<dbReference type="Gene3D" id="3.40.50.300">
    <property type="entry name" value="P-loop containing nucleotide triphosphate hydrolases"/>
    <property type="match status" value="1"/>
</dbReference>